<name>A0A084ARY2_STACB</name>
<keyword evidence="3" id="KW-1185">Reference proteome</keyword>
<feature type="region of interest" description="Disordered" evidence="1">
    <location>
        <begin position="1"/>
        <end position="34"/>
    </location>
</feature>
<feature type="region of interest" description="Disordered" evidence="1">
    <location>
        <begin position="58"/>
        <end position="95"/>
    </location>
</feature>
<dbReference type="EMBL" id="KL648592">
    <property type="protein sequence ID" value="KEY68061.1"/>
    <property type="molecule type" value="Genomic_DNA"/>
</dbReference>
<organism evidence="2 3">
    <name type="scientific">Stachybotrys chartarum (strain CBS 109288 / IBT 7711)</name>
    <name type="common">Toxic black mold</name>
    <name type="synonym">Stilbospora chartarum</name>
    <dbReference type="NCBI Taxonomy" id="1280523"/>
    <lineage>
        <taxon>Eukaryota</taxon>
        <taxon>Fungi</taxon>
        <taxon>Dikarya</taxon>
        <taxon>Ascomycota</taxon>
        <taxon>Pezizomycotina</taxon>
        <taxon>Sordariomycetes</taxon>
        <taxon>Hypocreomycetidae</taxon>
        <taxon>Hypocreales</taxon>
        <taxon>Stachybotryaceae</taxon>
        <taxon>Stachybotrys</taxon>
    </lineage>
</organism>
<feature type="compositionally biased region" description="Low complexity" evidence="1">
    <location>
        <begin position="72"/>
        <end position="87"/>
    </location>
</feature>
<protein>
    <submittedName>
        <fullName evidence="2">Uncharacterized protein</fullName>
    </submittedName>
</protein>
<accession>A0A084ARY2</accession>
<dbReference type="Proteomes" id="UP000028045">
    <property type="component" value="Unassembled WGS sequence"/>
</dbReference>
<evidence type="ECO:0000256" key="1">
    <source>
        <dbReference type="SAM" id="MobiDB-lite"/>
    </source>
</evidence>
<evidence type="ECO:0000313" key="3">
    <source>
        <dbReference type="Proteomes" id="UP000028045"/>
    </source>
</evidence>
<gene>
    <name evidence="2" type="ORF">S7711_06971</name>
</gene>
<feature type="compositionally biased region" description="Basic residues" evidence="1">
    <location>
        <begin position="1"/>
        <end position="11"/>
    </location>
</feature>
<dbReference type="HOGENOM" id="CLU_2374166_0_0_1"/>
<dbReference type="AlphaFoldDB" id="A0A084ARY2"/>
<reference evidence="2 3" key="1">
    <citation type="journal article" date="2014" name="BMC Genomics">
        <title>Comparative genome sequencing reveals chemotype-specific gene clusters in the toxigenic black mold Stachybotrys.</title>
        <authorList>
            <person name="Semeiks J."/>
            <person name="Borek D."/>
            <person name="Otwinowski Z."/>
            <person name="Grishin N.V."/>
        </authorList>
    </citation>
    <scope>NUCLEOTIDE SEQUENCE [LARGE SCALE GENOMIC DNA]</scope>
    <source>
        <strain evidence="3">CBS 109288 / IBT 7711</strain>
    </source>
</reference>
<evidence type="ECO:0000313" key="2">
    <source>
        <dbReference type="EMBL" id="KEY68061.1"/>
    </source>
</evidence>
<sequence>MRAVSRGRWKRRGDVMPSTAALAPPAPAPSVRRVGLNPPAGFGCHAPPTPLLCFGDHHHRQHRLRHPHAHDPAISPTTPSSSPSRAGPTPPPNPR</sequence>
<proteinExistence type="predicted"/>
<feature type="compositionally biased region" description="Basic residues" evidence="1">
    <location>
        <begin position="58"/>
        <end position="68"/>
    </location>
</feature>